<feature type="binding site" evidence="5">
    <location>
        <position position="237"/>
    </location>
    <ligand>
        <name>substrate</name>
    </ligand>
</feature>
<proteinExistence type="inferred from homology"/>
<evidence type="ECO:0000313" key="7">
    <source>
        <dbReference type="EMBL" id="SFM60116.1"/>
    </source>
</evidence>
<comment type="similarity">
    <text evidence="5">Belongs to the AB hydrolase superfamily. Carboxylesterase BioH family.</text>
</comment>
<dbReference type="GO" id="GO:0090499">
    <property type="term" value="F:pimelyl-[acyl-carrier protein] methyl ester esterase activity"/>
    <property type="evidence" value="ECO:0007669"/>
    <property type="project" value="UniProtKB-EC"/>
</dbReference>
<comment type="subunit">
    <text evidence="5">Monomer.</text>
</comment>
<dbReference type="GO" id="GO:0009102">
    <property type="term" value="P:biotin biosynthetic process"/>
    <property type="evidence" value="ECO:0007669"/>
    <property type="project" value="UniProtKB-UniRule"/>
</dbReference>
<gene>
    <name evidence="5" type="primary">bioH</name>
    <name evidence="7" type="ORF">SAMN05421721_11355</name>
</gene>
<evidence type="ECO:0000259" key="6">
    <source>
        <dbReference type="Pfam" id="PF00561"/>
    </source>
</evidence>
<dbReference type="AlphaFoldDB" id="A0A1I4S6G9"/>
<name>A0A1I4S6G9_ECTMO</name>
<evidence type="ECO:0000256" key="3">
    <source>
        <dbReference type="ARBA" id="ARBA00022756"/>
    </source>
</evidence>
<dbReference type="RefSeq" id="WP_244887935.1">
    <property type="nucleotide sequence ID" value="NZ_FOUO01000013.1"/>
</dbReference>
<sequence length="257" mass="27090">MTKSLETVSRGTGPAVALIHGWGLSAGVWEETAADLARDFRVDCVDLPGHGRAAGEGRLGDLDTLADRLAATLPPQGAALVGWSLGGLVALQTAVRHPDRVRRVVLVAATPRFVQAPDWPHAMRRPVLDAFAQGLARDFRATLNRFLALQFHGVEGAPAAVRALRARLAAAPPAPAALEEGLALLRESDLRAALAGLACPVHALLGGYDTLVPAAVGADLKVLRPGMDVRVMPRAGHAPFLSHGERFASELRSLLHD</sequence>
<accession>A0A1I4S6G9</accession>
<protein>
    <recommendedName>
        <fullName evidence="5">Pimeloyl-[acyl-carrier protein] methyl ester esterase</fullName>
        <ecNumber evidence="5">3.1.1.85</ecNumber>
    </recommendedName>
    <alternativeName>
        <fullName evidence="5">Biotin synthesis protein BioH</fullName>
    </alternativeName>
    <alternativeName>
        <fullName evidence="5">Carboxylesterase BioH</fullName>
    </alternativeName>
</protein>
<dbReference type="Gene3D" id="3.40.50.1820">
    <property type="entry name" value="alpha/beta hydrolase"/>
    <property type="match status" value="1"/>
</dbReference>
<feature type="active site" evidence="5">
    <location>
        <position position="237"/>
    </location>
</feature>
<keyword evidence="3 5" id="KW-0093">Biotin biosynthesis</keyword>
<keyword evidence="4 5" id="KW-0378">Hydrolase</keyword>
<dbReference type="InterPro" id="IPR010076">
    <property type="entry name" value="BioH"/>
</dbReference>
<evidence type="ECO:0000256" key="1">
    <source>
        <dbReference type="ARBA" id="ARBA00022487"/>
    </source>
</evidence>
<dbReference type="PANTHER" id="PTHR43194">
    <property type="entry name" value="HYDROLASE ALPHA/BETA FOLD FAMILY"/>
    <property type="match status" value="1"/>
</dbReference>
<comment type="function">
    <text evidence="5">The physiological role of BioH is to remove the methyl group introduced by BioC when the pimeloyl moiety is complete. It allows to synthesize pimeloyl-ACP via the fatty acid synthetic pathway through the hydrolysis of the ester bonds of pimeloyl-ACP esters.</text>
</comment>
<organism evidence="7 8">
    <name type="scientific">Ectothiorhodospira mobilis</name>
    <dbReference type="NCBI Taxonomy" id="195064"/>
    <lineage>
        <taxon>Bacteria</taxon>
        <taxon>Pseudomonadati</taxon>
        <taxon>Pseudomonadota</taxon>
        <taxon>Gammaproteobacteria</taxon>
        <taxon>Chromatiales</taxon>
        <taxon>Ectothiorhodospiraceae</taxon>
        <taxon>Ectothiorhodospira</taxon>
    </lineage>
</organism>
<keyword evidence="2 5" id="KW-0963">Cytoplasm</keyword>
<evidence type="ECO:0000256" key="2">
    <source>
        <dbReference type="ARBA" id="ARBA00022490"/>
    </source>
</evidence>
<feature type="active site" description="Nucleophile" evidence="5">
    <location>
        <position position="84"/>
    </location>
</feature>
<feature type="binding site" evidence="5">
    <location>
        <begin position="84"/>
        <end position="85"/>
    </location>
    <ligand>
        <name>substrate</name>
    </ligand>
</feature>
<dbReference type="Proteomes" id="UP000199556">
    <property type="component" value="Unassembled WGS sequence"/>
</dbReference>
<dbReference type="EMBL" id="FOUO01000013">
    <property type="protein sequence ID" value="SFM60116.1"/>
    <property type="molecule type" value="Genomic_DNA"/>
</dbReference>
<dbReference type="PANTHER" id="PTHR43194:SF5">
    <property type="entry name" value="PIMELOYL-[ACYL-CARRIER PROTEIN] METHYL ESTER ESTERASE"/>
    <property type="match status" value="1"/>
</dbReference>
<dbReference type="InterPro" id="IPR000073">
    <property type="entry name" value="AB_hydrolase_1"/>
</dbReference>
<dbReference type="Pfam" id="PF00561">
    <property type="entry name" value="Abhydrolase_1"/>
    <property type="match status" value="1"/>
</dbReference>
<comment type="catalytic activity">
    <reaction evidence="5">
        <text>6-carboxyhexanoyl-[ACP] methyl ester + H2O = 6-carboxyhexanoyl-[ACP] + methanol + H(+)</text>
        <dbReference type="Rhea" id="RHEA:42700"/>
        <dbReference type="Rhea" id="RHEA-COMP:9955"/>
        <dbReference type="Rhea" id="RHEA-COMP:10186"/>
        <dbReference type="ChEBI" id="CHEBI:15377"/>
        <dbReference type="ChEBI" id="CHEBI:15378"/>
        <dbReference type="ChEBI" id="CHEBI:17790"/>
        <dbReference type="ChEBI" id="CHEBI:78846"/>
        <dbReference type="ChEBI" id="CHEBI:82735"/>
        <dbReference type="EC" id="3.1.1.85"/>
    </reaction>
</comment>
<keyword evidence="8" id="KW-1185">Reference proteome</keyword>
<dbReference type="GO" id="GO:0005737">
    <property type="term" value="C:cytoplasm"/>
    <property type="evidence" value="ECO:0007669"/>
    <property type="project" value="UniProtKB-SubCell"/>
</dbReference>
<dbReference type="HAMAP" id="MF_01260">
    <property type="entry name" value="Carboxylester"/>
    <property type="match status" value="1"/>
</dbReference>
<comment type="pathway">
    <text evidence="5">Cofactor biosynthesis; biotin biosynthesis.</text>
</comment>
<reference evidence="7 8" key="1">
    <citation type="submission" date="2016-10" db="EMBL/GenBank/DDBJ databases">
        <authorList>
            <person name="de Groot N.N."/>
        </authorList>
    </citation>
    <scope>NUCLEOTIDE SEQUENCE [LARGE SCALE GENOMIC DNA]</scope>
    <source>
        <strain evidence="7 8">DSM 4180</strain>
    </source>
</reference>
<evidence type="ECO:0000256" key="4">
    <source>
        <dbReference type="ARBA" id="ARBA00022801"/>
    </source>
</evidence>
<keyword evidence="1 5" id="KW-0719">Serine esterase</keyword>
<evidence type="ECO:0000256" key="5">
    <source>
        <dbReference type="HAMAP-Rule" id="MF_01260"/>
    </source>
</evidence>
<comment type="subcellular location">
    <subcellularLocation>
        <location evidence="5">Cytoplasm</location>
    </subcellularLocation>
</comment>
<dbReference type="NCBIfam" id="TIGR01738">
    <property type="entry name" value="bioH"/>
    <property type="match status" value="1"/>
</dbReference>
<feature type="binding site" evidence="5">
    <location>
        <position position="22"/>
    </location>
    <ligand>
        <name>substrate</name>
    </ligand>
</feature>
<dbReference type="InterPro" id="IPR029058">
    <property type="entry name" value="AB_hydrolase_fold"/>
</dbReference>
<evidence type="ECO:0000313" key="8">
    <source>
        <dbReference type="Proteomes" id="UP000199556"/>
    </source>
</evidence>
<feature type="active site" evidence="5">
    <location>
        <position position="209"/>
    </location>
</feature>
<dbReference type="UniPathway" id="UPA00078"/>
<feature type="binding site" evidence="5">
    <location>
        <begin position="146"/>
        <end position="150"/>
    </location>
    <ligand>
        <name>substrate</name>
    </ligand>
</feature>
<dbReference type="STRING" id="195064.SAMN05421721_11355"/>
<feature type="domain" description="AB hydrolase-1" evidence="6">
    <location>
        <begin position="14"/>
        <end position="243"/>
    </location>
</feature>
<dbReference type="EC" id="3.1.1.85" evidence="5"/>
<dbReference type="PRINTS" id="PR00111">
    <property type="entry name" value="ABHYDROLASE"/>
</dbReference>
<dbReference type="SUPFAM" id="SSF53474">
    <property type="entry name" value="alpha/beta-Hydrolases"/>
    <property type="match status" value="1"/>
</dbReference>
<dbReference type="InterPro" id="IPR050228">
    <property type="entry name" value="Carboxylesterase_BioH"/>
</dbReference>